<dbReference type="Pfam" id="PF13567">
    <property type="entry name" value="DUF4131"/>
    <property type="match status" value="1"/>
</dbReference>
<dbReference type="InterPro" id="IPR036866">
    <property type="entry name" value="RibonucZ/Hydroxyglut_hydro"/>
</dbReference>
<reference evidence="8 9" key="1">
    <citation type="submission" date="2024-04" db="EMBL/GenBank/DDBJ databases">
        <title>Draft genome sequence of Sessilibacter corallicola NBRC 116591.</title>
        <authorList>
            <person name="Miyakawa T."/>
            <person name="Kusuya Y."/>
            <person name="Miura T."/>
        </authorList>
    </citation>
    <scope>NUCLEOTIDE SEQUENCE [LARGE SCALE GENOMIC DNA]</scope>
    <source>
        <strain evidence="8 9">KU-00831-HH</strain>
    </source>
</reference>
<feature type="domain" description="Metallo-beta-lactamase" evidence="7">
    <location>
        <begin position="496"/>
        <end position="690"/>
    </location>
</feature>
<feature type="transmembrane region" description="Helical" evidence="6">
    <location>
        <begin position="464"/>
        <end position="481"/>
    </location>
</feature>
<evidence type="ECO:0000256" key="5">
    <source>
        <dbReference type="ARBA" id="ARBA00023136"/>
    </source>
</evidence>
<sequence>MIVLAGRLISQQLPTSFELKTITLAGAVSGFAKHERSGEEVKVTFDIDTRIKVNDNQCETTDALPVEGKIRLSWSSLYADDTQKSAFKEILSTLSPGNQLCLSVRLRRPRGNINPGGYDFQQWLLSHNYIATGYVVDVLAINHRSEGNWVDRLRWQINEFFQSRIRDPQLVGSVVALSIGEKSGITDEQWQLLQSTGTLHLVVISGLHVGIIAALAYFLGHFCAKLIGWKTGIYPVCLAPMISVVICLGYVLLAGFSLPTQRAFVMVTMANLLLATGRYQQVWLGYWLSMLICLLLNPLAAHSSGFWLSFGVVAIILSSLHSYHVGSNFAKFLRLQVTIFLFMALPLGVTTQGLSLSALVTNTVAIPYVSFVVVPWVLVTSLLGVAADNFAVTDVFVEILVWLMAGFWQGLGVSQTLFGQLNDWLPGLYTDGFLNIAVLDISAWHWGLAIASLMVALIPLTSPWLKCLLIGSVFIVLFGSSKNESKFEFLLFDVGQGTASLVRVGNSTLVYDTGPPLGSDYSRAEQVIAPYLIQSNTRTIDYLILSHGDSDHSSGLIALAEQFDIRNTVSGEPSRIDIPADFCERGLSWLWSNSESDYSVVFEVIWPPAEQRFNLDIPSNDKSCVLLIRAPNLTLMHAGDISKAVEWELVRMGVPDIDVLIAPHHGSKSSSSLRFLLATQPEHILFSAGYRNRYRHPSEDVVARINKYLPQTKIWNTAHHGAIRLSIDKDLGWQIYASRKNHRRFWHSSE</sequence>
<evidence type="ECO:0000256" key="3">
    <source>
        <dbReference type="ARBA" id="ARBA00022692"/>
    </source>
</evidence>
<evidence type="ECO:0000256" key="2">
    <source>
        <dbReference type="ARBA" id="ARBA00022475"/>
    </source>
</evidence>
<evidence type="ECO:0000313" key="9">
    <source>
        <dbReference type="Proteomes" id="UP001465153"/>
    </source>
</evidence>
<dbReference type="SUPFAM" id="SSF56281">
    <property type="entry name" value="Metallo-hydrolase/oxidoreductase"/>
    <property type="match status" value="1"/>
</dbReference>
<feature type="transmembrane region" description="Helical" evidence="6">
    <location>
        <begin position="433"/>
        <end position="457"/>
    </location>
</feature>
<gene>
    <name evidence="8" type="ORF">NBRC116591_23010</name>
</gene>
<dbReference type="InterPro" id="IPR035681">
    <property type="entry name" value="ComA-like_MBL"/>
</dbReference>
<feature type="transmembrane region" description="Helical" evidence="6">
    <location>
        <begin position="365"/>
        <end position="387"/>
    </location>
</feature>
<dbReference type="SMART" id="SM00849">
    <property type="entry name" value="Lactamase_B"/>
    <property type="match status" value="1"/>
</dbReference>
<name>A0ABQ0AA11_9GAMM</name>
<dbReference type="CDD" id="cd07731">
    <property type="entry name" value="ComA-like_MBL-fold"/>
    <property type="match status" value="1"/>
</dbReference>
<feature type="transmembrane region" description="Helical" evidence="6">
    <location>
        <begin position="337"/>
        <end position="359"/>
    </location>
</feature>
<feature type="transmembrane region" description="Helical" evidence="6">
    <location>
        <begin position="283"/>
        <end position="300"/>
    </location>
</feature>
<dbReference type="EMBL" id="BAABWN010000007">
    <property type="protein sequence ID" value="GAA6168490.1"/>
    <property type="molecule type" value="Genomic_DNA"/>
</dbReference>
<organism evidence="8 9">
    <name type="scientific">Sessilibacter corallicola</name>
    <dbReference type="NCBI Taxonomy" id="2904075"/>
    <lineage>
        <taxon>Bacteria</taxon>
        <taxon>Pseudomonadati</taxon>
        <taxon>Pseudomonadota</taxon>
        <taxon>Gammaproteobacteria</taxon>
        <taxon>Cellvibrionales</taxon>
        <taxon>Cellvibrionaceae</taxon>
        <taxon>Sessilibacter</taxon>
    </lineage>
</organism>
<dbReference type="InterPro" id="IPR004797">
    <property type="entry name" value="Competence_ComEC/Rec2"/>
</dbReference>
<proteinExistence type="predicted"/>
<dbReference type="Gene3D" id="3.60.15.10">
    <property type="entry name" value="Ribonuclease Z/Hydroxyacylglutathione hydrolase-like"/>
    <property type="match status" value="1"/>
</dbReference>
<comment type="caution">
    <text evidence="8">The sequence shown here is derived from an EMBL/GenBank/DDBJ whole genome shotgun (WGS) entry which is preliminary data.</text>
</comment>
<dbReference type="NCBIfam" id="TIGR00360">
    <property type="entry name" value="ComEC_N-term"/>
    <property type="match status" value="1"/>
</dbReference>
<evidence type="ECO:0000313" key="8">
    <source>
        <dbReference type="EMBL" id="GAA6168490.1"/>
    </source>
</evidence>
<keyword evidence="4 6" id="KW-1133">Transmembrane helix</keyword>
<dbReference type="PANTHER" id="PTHR30619:SF1">
    <property type="entry name" value="RECOMBINATION PROTEIN 2"/>
    <property type="match status" value="1"/>
</dbReference>
<comment type="subcellular location">
    <subcellularLocation>
        <location evidence="1">Cell membrane</location>
        <topology evidence="1">Multi-pass membrane protein</topology>
    </subcellularLocation>
</comment>
<feature type="transmembrane region" description="Helical" evidence="6">
    <location>
        <begin position="399"/>
        <end position="421"/>
    </location>
</feature>
<dbReference type="InterPro" id="IPR004477">
    <property type="entry name" value="ComEC_N"/>
</dbReference>
<protein>
    <submittedName>
        <fullName evidence="8">DNA internalization-related competence protein ComEC/Rec2</fullName>
    </submittedName>
</protein>
<keyword evidence="2" id="KW-1003">Cell membrane</keyword>
<dbReference type="NCBIfam" id="TIGR00361">
    <property type="entry name" value="ComEC_Rec2"/>
    <property type="match status" value="1"/>
</dbReference>
<evidence type="ECO:0000256" key="6">
    <source>
        <dbReference type="SAM" id="Phobius"/>
    </source>
</evidence>
<feature type="transmembrane region" description="Helical" evidence="6">
    <location>
        <begin position="232"/>
        <end position="253"/>
    </location>
</feature>
<dbReference type="Pfam" id="PF03772">
    <property type="entry name" value="Competence"/>
    <property type="match status" value="1"/>
</dbReference>
<accession>A0ABQ0AA11</accession>
<feature type="transmembrane region" description="Helical" evidence="6">
    <location>
        <begin position="199"/>
        <end position="220"/>
    </location>
</feature>
<evidence type="ECO:0000256" key="1">
    <source>
        <dbReference type="ARBA" id="ARBA00004651"/>
    </source>
</evidence>
<dbReference type="InterPro" id="IPR052159">
    <property type="entry name" value="Competence_DNA_uptake"/>
</dbReference>
<dbReference type="InterPro" id="IPR025405">
    <property type="entry name" value="DUF4131"/>
</dbReference>
<dbReference type="InterPro" id="IPR001279">
    <property type="entry name" value="Metallo-B-lactamas"/>
</dbReference>
<dbReference type="Pfam" id="PF00753">
    <property type="entry name" value="Lactamase_B"/>
    <property type="match status" value="1"/>
</dbReference>
<keyword evidence="5 6" id="KW-0472">Membrane</keyword>
<feature type="transmembrane region" description="Helical" evidence="6">
    <location>
        <begin position="259"/>
        <end position="276"/>
    </location>
</feature>
<feature type="transmembrane region" description="Helical" evidence="6">
    <location>
        <begin position="306"/>
        <end position="325"/>
    </location>
</feature>
<keyword evidence="9" id="KW-1185">Reference proteome</keyword>
<evidence type="ECO:0000256" key="4">
    <source>
        <dbReference type="ARBA" id="ARBA00022989"/>
    </source>
</evidence>
<keyword evidence="3 6" id="KW-0812">Transmembrane</keyword>
<dbReference type="PANTHER" id="PTHR30619">
    <property type="entry name" value="DNA INTERNALIZATION/COMPETENCE PROTEIN COMEC/REC2"/>
    <property type="match status" value="1"/>
</dbReference>
<dbReference type="Proteomes" id="UP001465153">
    <property type="component" value="Unassembled WGS sequence"/>
</dbReference>
<evidence type="ECO:0000259" key="7">
    <source>
        <dbReference type="SMART" id="SM00849"/>
    </source>
</evidence>